<feature type="compositionally biased region" description="Basic and acidic residues" evidence="2">
    <location>
        <begin position="509"/>
        <end position="524"/>
    </location>
</feature>
<dbReference type="Pfam" id="PF12878">
    <property type="entry name" value="SICA_beta"/>
    <property type="match status" value="1"/>
</dbReference>
<accession>A0A1B1E1H1</accession>
<evidence type="ECO:0000256" key="3">
    <source>
        <dbReference type="SAM" id="Phobius"/>
    </source>
</evidence>
<feature type="compositionally biased region" description="Polar residues" evidence="2">
    <location>
        <begin position="457"/>
        <end position="470"/>
    </location>
</feature>
<keyword evidence="3" id="KW-1133">Transmembrane helix</keyword>
<reference evidence="7" key="1">
    <citation type="submission" date="2016-06" db="EMBL/GenBank/DDBJ databases">
        <title>First high quality genome sequence of Plasmodium coatneyi using continuous long reads from single molecule, real-time sequencing.</title>
        <authorList>
            <person name="Chien J.-T."/>
            <person name="Pakala S.B."/>
            <person name="Geraldo J.A."/>
            <person name="Lapp S.A."/>
            <person name="Barnwell J.W."/>
            <person name="Kissinger J.C."/>
            <person name="Galinski M.R."/>
            <person name="Humphrey J.C."/>
        </authorList>
    </citation>
    <scope>NUCLEOTIDE SEQUENCE [LARGE SCALE GENOMIC DNA]</scope>
    <source>
        <strain evidence="7">Hackeri</strain>
    </source>
</reference>
<organism evidence="6 7">
    <name type="scientific">Plasmodium coatneyi</name>
    <dbReference type="NCBI Taxonomy" id="208452"/>
    <lineage>
        <taxon>Eukaryota</taxon>
        <taxon>Sar</taxon>
        <taxon>Alveolata</taxon>
        <taxon>Apicomplexa</taxon>
        <taxon>Aconoidasida</taxon>
        <taxon>Haemosporida</taxon>
        <taxon>Plasmodiidae</taxon>
        <taxon>Plasmodium</taxon>
    </lineage>
</organism>
<feature type="region of interest" description="Disordered" evidence="2">
    <location>
        <begin position="904"/>
        <end position="978"/>
    </location>
</feature>
<feature type="compositionally biased region" description="Pro residues" evidence="2">
    <location>
        <begin position="221"/>
        <end position="234"/>
    </location>
</feature>
<feature type="compositionally biased region" description="Gly residues" evidence="2">
    <location>
        <begin position="619"/>
        <end position="632"/>
    </location>
</feature>
<keyword evidence="1" id="KW-0175">Coiled coil</keyword>
<evidence type="ECO:0000259" key="5">
    <source>
        <dbReference type="Pfam" id="PF12879"/>
    </source>
</evidence>
<feature type="compositionally biased region" description="Low complexity" evidence="2">
    <location>
        <begin position="592"/>
        <end position="612"/>
    </location>
</feature>
<dbReference type="KEGG" id="pcot:PCOAH_00030470"/>
<dbReference type="InterPro" id="IPR024288">
    <property type="entry name" value="SICA_C"/>
</dbReference>
<feature type="compositionally biased region" description="Low complexity" evidence="2">
    <location>
        <begin position="473"/>
        <end position="488"/>
    </location>
</feature>
<evidence type="ECO:0000256" key="1">
    <source>
        <dbReference type="SAM" id="Coils"/>
    </source>
</evidence>
<feature type="region of interest" description="Disordered" evidence="2">
    <location>
        <begin position="160"/>
        <end position="179"/>
    </location>
</feature>
<dbReference type="EMBL" id="CP016248">
    <property type="protein sequence ID" value="ANQ08717.1"/>
    <property type="molecule type" value="Genomic_DNA"/>
</dbReference>
<gene>
    <name evidence="6" type="ORF">PCOAH_00030470</name>
</gene>
<feature type="compositionally biased region" description="Basic and acidic residues" evidence="2">
    <location>
        <begin position="869"/>
        <end position="881"/>
    </location>
</feature>
<evidence type="ECO:0000313" key="6">
    <source>
        <dbReference type="EMBL" id="ANQ08717.1"/>
    </source>
</evidence>
<feature type="transmembrane region" description="Helical" evidence="3">
    <location>
        <begin position="742"/>
        <end position="764"/>
    </location>
</feature>
<evidence type="ECO:0000313" key="7">
    <source>
        <dbReference type="Proteomes" id="UP000092716"/>
    </source>
</evidence>
<dbReference type="AlphaFoldDB" id="A0A1B1E1H1"/>
<proteinExistence type="predicted"/>
<dbReference type="GeneID" id="30909778"/>
<dbReference type="Proteomes" id="UP000092716">
    <property type="component" value="Chromosome 10"/>
</dbReference>
<protein>
    <submittedName>
        <fullName evidence="6">SICA antigen</fullName>
    </submittedName>
</protein>
<keyword evidence="7" id="KW-1185">Reference proteome</keyword>
<feature type="compositionally biased region" description="Basic and acidic residues" evidence="2">
    <location>
        <begin position="957"/>
        <end position="978"/>
    </location>
</feature>
<evidence type="ECO:0000256" key="2">
    <source>
        <dbReference type="SAM" id="MobiDB-lite"/>
    </source>
</evidence>
<dbReference type="RefSeq" id="XP_019915412.1">
    <property type="nucleotide sequence ID" value="XM_020059848.1"/>
</dbReference>
<feature type="domain" description="Schizont-infected cell agglutination extracellular beta" evidence="4">
    <location>
        <begin position="252"/>
        <end position="407"/>
    </location>
</feature>
<feature type="region of interest" description="Disordered" evidence="2">
    <location>
        <begin position="218"/>
        <end position="246"/>
    </location>
</feature>
<name>A0A1B1E1H1_9APIC</name>
<feature type="coiled-coil region" evidence="1">
    <location>
        <begin position="185"/>
        <end position="212"/>
    </location>
</feature>
<feature type="region of interest" description="Disordered" evidence="2">
    <location>
        <begin position="444"/>
        <end position="722"/>
    </location>
</feature>
<dbReference type="VEuPathDB" id="PlasmoDB:PCOAH_00030470"/>
<dbReference type="Pfam" id="PF12879">
    <property type="entry name" value="SICA_C"/>
    <property type="match status" value="1"/>
</dbReference>
<keyword evidence="3" id="KW-0472">Membrane</keyword>
<sequence length="978" mass="106618">MNYNEWETLDALCNDLDSNLAQGMNKYKTFCEVLVRNIMLVTEIEKQYKGNKTGCKDSVKGIPLCELLRVWMYYMNAFCVPRKVIEHAIQGVKEVRQDMDNDGNYAECSYDGVLNIPERKGNDMGDELYELFDTTIMLNKIIALTKGKWCEGGQWKYMGRAPGGPKPARDDNGAGDSTVLNNTEFTTLKRTIEKIEEEVKKEQEEEQKFLEQVIEKVLPQPQQPPPPAPPPRRPSTPRQGPAAAACAGKNPFCARVKCVTEHWGKDRHRQDQTDKKHIETFWDKDIQKRVGQLSAAMTNGEETEEECKGLQEDNDKKDGVNSKVCNYIVKGLKKIYGVQTTGRSAMDRNNRLFDQTMYCLMLNVYGELLKEKSCITGDTVEQAFSVKMDLHKDDACKETPCNKCEWDACTGDTVYGKSLRGELKTKLLHNPKIKDTLDKICPKVTQPTAEQEPITKTAESAQNQGVSEGSSVKPAPEEAAAAAPKAEPSQPDPAATSPSPKTRTAEVAGRAEKDTEETGKKGNDANESDLPPDKIDLPLDDIPEGASRGPLDEEETKYNKGPGTNGKTSGPEGSLADSHTPSTETDTETHASSSSSSSSSSSGSSSSNSNSSPTTPDVGAGGSGSGGGGGAAAGPQGPDGSPTGSQRDPGTPAVPGVGGVPGGPDKPGVGGGGDGVDRTAGQAPGQGPGPGQQPPPPSRGKTSSDPRTPTGPLLPKGASAASVVPARVHNKIDNLSDLLTPYLPLAPVFLGTSVISYLLWKYLFLGKKRKRHRRAHQVSGPPSSEEQVMDHMDQADGPHAYTLVKERKQPRSATTRTRRPEKRSGRLMIIDIHLEVLDECQKGDLHSTTKNFFEILVQEFMGSEFIKEEKVPKEDVPREEVPSSGSAFREEDFVPKDDVLYEQIPSSDSAFREEDLLPKEQEDVPSSDSGFKVGIPEDDVPRKEKVPKEQVPSSNSEFREEDFVPKEDVPNSDFRFRE</sequence>
<feature type="compositionally biased region" description="Low complexity" evidence="2">
    <location>
        <begin position="633"/>
        <end position="655"/>
    </location>
</feature>
<dbReference type="InterPro" id="IPR024285">
    <property type="entry name" value="SICA_extracell_b"/>
</dbReference>
<feature type="region of interest" description="Disordered" evidence="2">
    <location>
        <begin position="869"/>
        <end position="889"/>
    </location>
</feature>
<feature type="compositionally biased region" description="Basic and acidic residues" evidence="2">
    <location>
        <begin position="910"/>
        <end position="922"/>
    </location>
</feature>
<feature type="domain" description="Schizont-infected cell agglutination C-terminal" evidence="5">
    <location>
        <begin position="765"/>
        <end position="885"/>
    </location>
</feature>
<feature type="compositionally biased region" description="Basic and acidic residues" evidence="2">
    <location>
        <begin position="939"/>
        <end position="948"/>
    </location>
</feature>
<evidence type="ECO:0000259" key="4">
    <source>
        <dbReference type="Pfam" id="PF12878"/>
    </source>
</evidence>
<keyword evidence="3" id="KW-0812">Transmembrane</keyword>